<dbReference type="SUPFAM" id="SSF55874">
    <property type="entry name" value="ATPase domain of HSP90 chaperone/DNA topoisomerase II/histidine kinase"/>
    <property type="match status" value="1"/>
</dbReference>
<evidence type="ECO:0000256" key="4">
    <source>
        <dbReference type="ARBA" id="ARBA00022679"/>
    </source>
</evidence>
<keyword evidence="6 9" id="KW-0418">Kinase</keyword>
<dbReference type="InterPro" id="IPR003594">
    <property type="entry name" value="HATPase_dom"/>
</dbReference>
<evidence type="ECO:0000256" key="2">
    <source>
        <dbReference type="ARBA" id="ARBA00012438"/>
    </source>
</evidence>
<keyword evidence="5" id="KW-0547">Nucleotide-binding</keyword>
<evidence type="ECO:0000256" key="3">
    <source>
        <dbReference type="ARBA" id="ARBA00022553"/>
    </source>
</evidence>
<evidence type="ECO:0000256" key="1">
    <source>
        <dbReference type="ARBA" id="ARBA00000085"/>
    </source>
</evidence>
<evidence type="ECO:0000256" key="6">
    <source>
        <dbReference type="ARBA" id="ARBA00022777"/>
    </source>
</evidence>
<dbReference type="Proteomes" id="UP001598130">
    <property type="component" value="Unassembled WGS sequence"/>
</dbReference>
<organism evidence="9 10">
    <name type="scientific">Phenylobacterium ferrooxidans</name>
    <dbReference type="NCBI Taxonomy" id="2982689"/>
    <lineage>
        <taxon>Bacteria</taxon>
        <taxon>Pseudomonadati</taxon>
        <taxon>Pseudomonadota</taxon>
        <taxon>Alphaproteobacteria</taxon>
        <taxon>Caulobacterales</taxon>
        <taxon>Caulobacteraceae</taxon>
        <taxon>Phenylobacterium</taxon>
    </lineage>
</organism>
<keyword evidence="4" id="KW-0808">Transferase</keyword>
<accession>A0ABW6CUD6</accession>
<keyword evidence="3" id="KW-0597">Phosphoprotein</keyword>
<dbReference type="CDD" id="cd16936">
    <property type="entry name" value="HATPase_RsbW-like"/>
    <property type="match status" value="1"/>
</dbReference>
<dbReference type="EC" id="2.7.13.3" evidence="2"/>
<reference evidence="9 10" key="1">
    <citation type="submission" date="2022-09" db="EMBL/GenBank/DDBJ databases">
        <title>New species of Phenylobacterium.</title>
        <authorList>
            <person name="Mieszkin S."/>
        </authorList>
    </citation>
    <scope>NUCLEOTIDE SEQUENCE [LARGE SCALE GENOMIC DNA]</scope>
    <source>
        <strain evidence="9 10">HK31-G</strain>
    </source>
</reference>
<evidence type="ECO:0000256" key="7">
    <source>
        <dbReference type="ARBA" id="ARBA00022840"/>
    </source>
</evidence>
<keyword evidence="7" id="KW-0067">ATP-binding</keyword>
<feature type="domain" description="Histidine kinase/HSP90-like ATPase" evidence="8">
    <location>
        <begin position="103"/>
        <end position="196"/>
    </location>
</feature>
<dbReference type="RefSeq" id="WP_377370921.1">
    <property type="nucleotide sequence ID" value="NZ_JAOTJD010000034.1"/>
</dbReference>
<gene>
    <name evidence="9" type="ORF">OCL97_16235</name>
</gene>
<dbReference type="SMART" id="SM00387">
    <property type="entry name" value="HATPase_c"/>
    <property type="match status" value="1"/>
</dbReference>
<evidence type="ECO:0000256" key="5">
    <source>
        <dbReference type="ARBA" id="ARBA00022741"/>
    </source>
</evidence>
<dbReference type="Pfam" id="PF13581">
    <property type="entry name" value="HATPase_c_2"/>
    <property type="match status" value="1"/>
</dbReference>
<keyword evidence="10" id="KW-1185">Reference proteome</keyword>
<comment type="catalytic activity">
    <reaction evidence="1">
        <text>ATP + protein L-histidine = ADP + protein N-phospho-L-histidine.</text>
        <dbReference type="EC" id="2.7.13.3"/>
    </reaction>
</comment>
<comment type="caution">
    <text evidence="9">The sequence shown here is derived from an EMBL/GenBank/DDBJ whole genome shotgun (WGS) entry which is preliminary data.</text>
</comment>
<protein>
    <recommendedName>
        <fullName evidence="2">histidine kinase</fullName>
        <ecNumber evidence="2">2.7.13.3</ecNumber>
    </recommendedName>
</protein>
<evidence type="ECO:0000313" key="10">
    <source>
        <dbReference type="Proteomes" id="UP001598130"/>
    </source>
</evidence>
<name>A0ABW6CUD6_9CAUL</name>
<proteinExistence type="predicted"/>
<evidence type="ECO:0000313" key="9">
    <source>
        <dbReference type="EMBL" id="MFD3265507.1"/>
    </source>
</evidence>
<dbReference type="EMBL" id="JAOTJD010000034">
    <property type="protein sequence ID" value="MFD3265507.1"/>
    <property type="molecule type" value="Genomic_DNA"/>
</dbReference>
<dbReference type="PANTHER" id="PTHR41523:SF8">
    <property type="entry name" value="ETHYLENE RESPONSE SENSOR PROTEIN"/>
    <property type="match status" value="1"/>
</dbReference>
<sequence>MSDDNTDARAASEMRHRMANTFQLMSALGRMRSQRSGEPEARRQLLWMADAIGSLGALERHRTPEGVDFTSYLVEMAPVWRRRHAGRQTEVRVSAIPVFAPDTAASTLALIAQELVGNALAHGYLGDRPGMVEISLTQAADGRHELTVTDDGQGFDPERARERFGLWFVRSLAAQVRGEFVLTPAPSCTARLTFSL</sequence>
<dbReference type="InterPro" id="IPR036890">
    <property type="entry name" value="HATPase_C_sf"/>
</dbReference>
<dbReference type="GO" id="GO:0016301">
    <property type="term" value="F:kinase activity"/>
    <property type="evidence" value="ECO:0007669"/>
    <property type="project" value="UniProtKB-KW"/>
</dbReference>
<dbReference type="Gene3D" id="3.30.565.10">
    <property type="entry name" value="Histidine kinase-like ATPase, C-terminal domain"/>
    <property type="match status" value="1"/>
</dbReference>
<evidence type="ECO:0000259" key="8">
    <source>
        <dbReference type="SMART" id="SM00387"/>
    </source>
</evidence>
<dbReference type="PANTHER" id="PTHR41523">
    <property type="entry name" value="TWO-COMPONENT SYSTEM SENSOR PROTEIN"/>
    <property type="match status" value="1"/>
</dbReference>